<evidence type="ECO:0000313" key="7">
    <source>
        <dbReference type="EMBL" id="UTJ06073.1"/>
    </source>
</evidence>
<keyword evidence="8" id="KW-1185">Reference proteome</keyword>
<evidence type="ECO:0000256" key="3">
    <source>
        <dbReference type="ARBA" id="ARBA00022729"/>
    </source>
</evidence>
<dbReference type="EMBL" id="CP100595">
    <property type="protein sequence ID" value="UTJ06073.1"/>
    <property type="molecule type" value="Genomic_DNA"/>
</dbReference>
<dbReference type="InterPro" id="IPR029787">
    <property type="entry name" value="Nucleotide_cyclase"/>
</dbReference>
<protein>
    <recommendedName>
        <fullName evidence="2">diguanylate cyclase</fullName>
        <ecNumber evidence="2">2.7.7.65</ecNumber>
    </recommendedName>
</protein>
<dbReference type="InterPro" id="IPR043128">
    <property type="entry name" value="Rev_trsase/Diguanyl_cyclase"/>
</dbReference>
<keyword evidence="7" id="KW-0808">Transferase</keyword>
<reference evidence="7" key="1">
    <citation type="submission" date="2022-07" db="EMBL/GenBank/DDBJ databases">
        <title>Arcobacter roscoffensis sp. nov., a marine bacterium isolated from coastal seawater collected from Roscoff, France.</title>
        <authorList>
            <person name="Pascual J."/>
            <person name="Lepeaux C."/>
            <person name="Methner A."/>
            <person name="Overmann J."/>
        </authorList>
    </citation>
    <scope>NUCLEOTIDE SEQUENCE</scope>
    <source>
        <strain evidence="7">ARW1-2F2</strain>
    </source>
</reference>
<keyword evidence="3" id="KW-0732">Signal</keyword>
<dbReference type="SUPFAM" id="SSF53850">
    <property type="entry name" value="Periplasmic binding protein-like II"/>
    <property type="match status" value="2"/>
</dbReference>
<dbReference type="InterPro" id="IPR015168">
    <property type="entry name" value="SsuA/THI5"/>
</dbReference>
<gene>
    <name evidence="7" type="ORF">NJU99_12590</name>
</gene>
<comment type="catalytic activity">
    <reaction evidence="4">
        <text>2 GTP = 3',3'-c-di-GMP + 2 diphosphate</text>
        <dbReference type="Rhea" id="RHEA:24898"/>
        <dbReference type="ChEBI" id="CHEBI:33019"/>
        <dbReference type="ChEBI" id="CHEBI:37565"/>
        <dbReference type="ChEBI" id="CHEBI:58805"/>
        <dbReference type="EC" id="2.7.7.65"/>
    </reaction>
</comment>
<comment type="similarity">
    <text evidence="1">Belongs to the bacterial solute-binding protein 3 family.</text>
</comment>
<evidence type="ECO:0000313" key="8">
    <source>
        <dbReference type="Proteomes" id="UP001060012"/>
    </source>
</evidence>
<keyword evidence="5" id="KW-1133">Transmembrane helix</keyword>
<dbReference type="SMART" id="SM00267">
    <property type="entry name" value="GGDEF"/>
    <property type="match status" value="1"/>
</dbReference>
<organism evidence="7 8">
    <name type="scientific">Arcobacter roscoffensis</name>
    <dbReference type="NCBI Taxonomy" id="2961520"/>
    <lineage>
        <taxon>Bacteria</taxon>
        <taxon>Pseudomonadati</taxon>
        <taxon>Campylobacterota</taxon>
        <taxon>Epsilonproteobacteria</taxon>
        <taxon>Campylobacterales</taxon>
        <taxon>Arcobacteraceae</taxon>
        <taxon>Arcobacter</taxon>
    </lineage>
</organism>
<evidence type="ECO:0000256" key="4">
    <source>
        <dbReference type="ARBA" id="ARBA00034247"/>
    </source>
</evidence>
<dbReference type="PANTHER" id="PTHR45138:SF9">
    <property type="entry name" value="DIGUANYLATE CYCLASE DGCM-RELATED"/>
    <property type="match status" value="1"/>
</dbReference>
<dbReference type="CDD" id="cd01949">
    <property type="entry name" value="GGDEF"/>
    <property type="match status" value="1"/>
</dbReference>
<name>A0ABY5E4L2_9BACT</name>
<dbReference type="InterPro" id="IPR018313">
    <property type="entry name" value="SBP_3_CS"/>
</dbReference>
<feature type="transmembrane region" description="Helical" evidence="5">
    <location>
        <begin position="513"/>
        <end position="533"/>
    </location>
</feature>
<keyword evidence="5" id="KW-0472">Membrane</keyword>
<dbReference type="EC" id="2.7.7.65" evidence="2"/>
<dbReference type="Gene3D" id="3.40.190.10">
    <property type="entry name" value="Periplasmic binding protein-like II"/>
    <property type="match status" value="4"/>
</dbReference>
<proteinExistence type="inferred from homology"/>
<keyword evidence="5" id="KW-0812">Transmembrane</keyword>
<dbReference type="SUPFAM" id="SSF55073">
    <property type="entry name" value="Nucleotide cyclase"/>
    <property type="match status" value="1"/>
</dbReference>
<dbReference type="PROSITE" id="PS01039">
    <property type="entry name" value="SBP_BACTERIAL_3"/>
    <property type="match status" value="1"/>
</dbReference>
<dbReference type="CDD" id="cd01007">
    <property type="entry name" value="PBP2_BvgS_HisK_like"/>
    <property type="match status" value="1"/>
</dbReference>
<keyword evidence="7" id="KW-0548">Nucleotidyltransferase</keyword>
<dbReference type="Proteomes" id="UP001060012">
    <property type="component" value="Chromosome"/>
</dbReference>
<accession>A0ABY5E4L2</accession>
<evidence type="ECO:0000256" key="1">
    <source>
        <dbReference type="ARBA" id="ARBA00010333"/>
    </source>
</evidence>
<dbReference type="Pfam" id="PF09084">
    <property type="entry name" value="NMT1"/>
    <property type="match status" value="1"/>
</dbReference>
<dbReference type="PANTHER" id="PTHR45138">
    <property type="entry name" value="REGULATORY COMPONENTS OF SENSORY TRANSDUCTION SYSTEM"/>
    <property type="match status" value="1"/>
</dbReference>
<dbReference type="PROSITE" id="PS50887">
    <property type="entry name" value="GGDEF"/>
    <property type="match status" value="1"/>
</dbReference>
<dbReference type="InterPro" id="IPR000160">
    <property type="entry name" value="GGDEF_dom"/>
</dbReference>
<dbReference type="Gene3D" id="3.30.70.270">
    <property type="match status" value="1"/>
</dbReference>
<evidence type="ECO:0000256" key="5">
    <source>
        <dbReference type="SAM" id="Phobius"/>
    </source>
</evidence>
<feature type="domain" description="GGDEF" evidence="6">
    <location>
        <begin position="583"/>
        <end position="710"/>
    </location>
</feature>
<dbReference type="InterPro" id="IPR050469">
    <property type="entry name" value="Diguanylate_Cyclase"/>
</dbReference>
<dbReference type="GO" id="GO:0052621">
    <property type="term" value="F:diguanylate cyclase activity"/>
    <property type="evidence" value="ECO:0007669"/>
    <property type="project" value="UniProtKB-EC"/>
</dbReference>
<dbReference type="NCBIfam" id="TIGR00254">
    <property type="entry name" value="GGDEF"/>
    <property type="match status" value="1"/>
</dbReference>
<evidence type="ECO:0000256" key="2">
    <source>
        <dbReference type="ARBA" id="ARBA00012528"/>
    </source>
</evidence>
<sequence>MAKEKGFYKQNGLDVNIKEFTSQTNLIDDTIKNKATYAIGKSSLIIERLKGKEISLLAAIYQNSPMVLITRKDTGINNIEDLINKKVMLTNDARDTANIISMIKSQGVKSNKINFIPHSFNLDDLINKNTDAMACYLSNEPYILAEKNIEYNIFNPANYGFDFYGGILFTSTNELKTNPNRVKNFFDATIKGWTYAFENIEETANVIFDNYNTQNKTLESIIYEARVLKKLSKFEEGLLGNINIEKIDEIKRLYLLLELTKNSKLDVDTFIYDKNRILFNDYEKNFIKNNSFTLLVNDSNIPFSFNKKNKIEGLEIDFWNLIAQKLNTNFNISEKPKNEEILKNIKTFDIKLEFNYKNKEFSTKPLSKVKLAIATMNDKNYISDLNVLKNETIAVINNSFLFEKLKTEYLEVKFVHIKSIKEGVQLLERNAIFGLIDNVLSLSHTIIQNNYNNIKIAGTLDYKTNIRLSTIEKNKDVIPILNKIIDKINEDEKRNIINKYQLIVYQEVKDYSWLYKYVIPLLIVILFTIYINNKMRKEIKKRKIAENTLLDYANKDSLTKVINRRKIEKILSNLIKRTKEHDSIFSIIFIDIDDFKSINDTLGHLTGDKILVQVSKIVSSHIRKDDVFGRWGGEEFIIILPNTSALDAKKSANHLKELIENKNFGINRKVTASFGITQFIENDTKKDLVLRADEAMYYVKKNGKNNTKIL</sequence>
<evidence type="ECO:0000259" key="6">
    <source>
        <dbReference type="PROSITE" id="PS50887"/>
    </source>
</evidence>
<dbReference type="InterPro" id="IPR001638">
    <property type="entry name" value="Solute-binding_3/MltF_N"/>
</dbReference>
<dbReference type="SMART" id="SM00062">
    <property type="entry name" value="PBPb"/>
    <property type="match status" value="1"/>
</dbReference>
<dbReference type="Pfam" id="PF00990">
    <property type="entry name" value="GGDEF"/>
    <property type="match status" value="1"/>
</dbReference>